<organism evidence="2 3">
    <name type="scientific">Lignipirellula cremea</name>
    <dbReference type="NCBI Taxonomy" id="2528010"/>
    <lineage>
        <taxon>Bacteria</taxon>
        <taxon>Pseudomonadati</taxon>
        <taxon>Planctomycetota</taxon>
        <taxon>Planctomycetia</taxon>
        <taxon>Pirellulales</taxon>
        <taxon>Pirellulaceae</taxon>
        <taxon>Lignipirellula</taxon>
    </lineage>
</organism>
<sequence>MPRFALLKHETPVGYPRPTHWDLLLEQDESLAAWALAAELTPGVVIPAEALAPHRLVYLDYEGPVSGDRGVVSRVDTGEYAIREQAESRWRVELYGALLRGTVVLQQAADQRWSVAFKMAAV</sequence>
<dbReference type="Proteomes" id="UP000317648">
    <property type="component" value="Chromosome"/>
</dbReference>
<dbReference type="RefSeq" id="WP_197443115.1">
    <property type="nucleotide sequence ID" value="NZ_CP036433.1"/>
</dbReference>
<name>A0A518DQA6_9BACT</name>
<dbReference type="Pfam" id="PF13298">
    <property type="entry name" value="LigD_N"/>
    <property type="match status" value="1"/>
</dbReference>
<keyword evidence="3" id="KW-1185">Reference proteome</keyword>
<gene>
    <name evidence="2" type="ORF">Pla8534_17800</name>
</gene>
<accession>A0A518DQA6</accession>
<dbReference type="EMBL" id="CP036433">
    <property type="protein sequence ID" value="QDU93994.1"/>
    <property type="molecule type" value="Genomic_DNA"/>
</dbReference>
<reference evidence="2 3" key="1">
    <citation type="submission" date="2019-02" db="EMBL/GenBank/DDBJ databases">
        <title>Deep-cultivation of Planctomycetes and their phenomic and genomic characterization uncovers novel biology.</title>
        <authorList>
            <person name="Wiegand S."/>
            <person name="Jogler M."/>
            <person name="Boedeker C."/>
            <person name="Pinto D."/>
            <person name="Vollmers J."/>
            <person name="Rivas-Marin E."/>
            <person name="Kohn T."/>
            <person name="Peeters S.H."/>
            <person name="Heuer A."/>
            <person name="Rast P."/>
            <person name="Oberbeckmann S."/>
            <person name="Bunk B."/>
            <person name="Jeske O."/>
            <person name="Meyerdierks A."/>
            <person name="Storesund J.E."/>
            <person name="Kallscheuer N."/>
            <person name="Luecker S."/>
            <person name="Lage O.M."/>
            <person name="Pohl T."/>
            <person name="Merkel B.J."/>
            <person name="Hornburger P."/>
            <person name="Mueller R.-W."/>
            <person name="Bruemmer F."/>
            <person name="Labrenz M."/>
            <person name="Spormann A.M."/>
            <person name="Op den Camp H."/>
            <person name="Overmann J."/>
            <person name="Amann R."/>
            <person name="Jetten M.S.M."/>
            <person name="Mascher T."/>
            <person name="Medema M.H."/>
            <person name="Devos D.P."/>
            <person name="Kaster A.-K."/>
            <person name="Ovreas L."/>
            <person name="Rohde M."/>
            <person name="Galperin M.Y."/>
            <person name="Jogler C."/>
        </authorList>
    </citation>
    <scope>NUCLEOTIDE SEQUENCE [LARGE SCALE GENOMIC DNA]</scope>
    <source>
        <strain evidence="2 3">Pla85_3_4</strain>
    </source>
</reference>
<evidence type="ECO:0000313" key="2">
    <source>
        <dbReference type="EMBL" id="QDU93994.1"/>
    </source>
</evidence>
<proteinExistence type="predicted"/>
<dbReference type="KEGG" id="lcre:Pla8534_17800"/>
<evidence type="ECO:0000313" key="3">
    <source>
        <dbReference type="Proteomes" id="UP000317648"/>
    </source>
</evidence>
<protein>
    <recommendedName>
        <fullName evidence="1">DNA ligase D 3'-phosphoesterase domain-containing protein</fullName>
    </recommendedName>
</protein>
<evidence type="ECO:0000259" key="1">
    <source>
        <dbReference type="Pfam" id="PF13298"/>
    </source>
</evidence>
<dbReference type="InterPro" id="IPR014144">
    <property type="entry name" value="LigD_PE_domain"/>
</dbReference>
<dbReference type="AlphaFoldDB" id="A0A518DQA6"/>
<feature type="domain" description="DNA ligase D 3'-phosphoesterase" evidence="1">
    <location>
        <begin position="19"/>
        <end position="105"/>
    </location>
</feature>